<proteinExistence type="predicted"/>
<accession>A0A1Y6M0Q8</accession>
<evidence type="ECO:0000256" key="1">
    <source>
        <dbReference type="SAM" id="MobiDB-lite"/>
    </source>
</evidence>
<dbReference type="Proteomes" id="UP000215453">
    <property type="component" value="Chromosome 15"/>
</dbReference>
<name>A0A1Y6M0Q8_ZYMTR</name>
<protein>
    <submittedName>
        <fullName evidence="2">Uncharacterized protein</fullName>
    </submittedName>
</protein>
<dbReference type="EMBL" id="LT882690">
    <property type="protein sequence ID" value="SMY30186.1"/>
    <property type="molecule type" value="Genomic_DNA"/>
</dbReference>
<evidence type="ECO:0000313" key="3">
    <source>
        <dbReference type="Proteomes" id="UP000215453"/>
    </source>
</evidence>
<dbReference type="AlphaFoldDB" id="A0A1Y6M0Q8"/>
<feature type="compositionally biased region" description="Basic and acidic residues" evidence="1">
    <location>
        <begin position="238"/>
        <end position="252"/>
    </location>
</feature>
<sequence length="276" mass="31377">MVYSVDKQFIVNRVPVKFFASVVADKKFSLHAAANPNFKSWFKVHSATEALKKKAAALEPKFHAWARPKPDFFENTAERKVNRTRKMKTVPVVKKSKIRFPPLILIYQLCSLRPCLQACVESVEIDMGVIHPKKDTHWEAGYARAEKKAPEEKAAEKKAVEKAMAVREVVRKEAAEQKAAEKRAAAEATASKVARDRAYLEDAYAERAVRENAVEEAKVRALFEKRNASFQPAVRATPKQEARKTWEGKTDSETVDLTSQHQDKMEDMRVDHDRAL</sequence>
<feature type="compositionally biased region" description="Basic and acidic residues" evidence="1">
    <location>
        <begin position="261"/>
        <end position="276"/>
    </location>
</feature>
<gene>
    <name evidence="2" type="ORF">ZT1A5_G11636</name>
</gene>
<evidence type="ECO:0000313" key="2">
    <source>
        <dbReference type="EMBL" id="SMY30186.1"/>
    </source>
</evidence>
<reference evidence="2 3" key="1">
    <citation type="submission" date="2016-10" db="EMBL/GenBank/DDBJ databases">
        <authorList>
            <person name="Varghese N."/>
        </authorList>
    </citation>
    <scope>NUCLEOTIDE SEQUENCE [LARGE SCALE GENOMIC DNA]</scope>
</reference>
<organism evidence="2 3">
    <name type="scientific">Zymoseptoria tritici ST99CH_1A5</name>
    <dbReference type="NCBI Taxonomy" id="1276529"/>
    <lineage>
        <taxon>Eukaryota</taxon>
        <taxon>Fungi</taxon>
        <taxon>Dikarya</taxon>
        <taxon>Ascomycota</taxon>
        <taxon>Pezizomycotina</taxon>
        <taxon>Dothideomycetes</taxon>
        <taxon>Dothideomycetidae</taxon>
        <taxon>Mycosphaerellales</taxon>
        <taxon>Mycosphaerellaceae</taxon>
        <taxon>Zymoseptoria</taxon>
    </lineage>
</organism>
<feature type="region of interest" description="Disordered" evidence="1">
    <location>
        <begin position="227"/>
        <end position="276"/>
    </location>
</feature>